<dbReference type="PRINTS" id="PR00320">
    <property type="entry name" value="GPROTEINBRPT"/>
</dbReference>
<comment type="pathway">
    <text evidence="1">Protein modification; protein ubiquitination.</text>
</comment>
<comment type="caution">
    <text evidence="8">The sequence shown here is derived from an EMBL/GenBank/DDBJ whole genome shotgun (WGS) entry which is preliminary data.</text>
</comment>
<dbReference type="PANTHER" id="PTHR22852">
    <property type="entry name" value="LETHAL 2 DENTICLELESS PROTEIN RETINOIC ACID-REGULATED NUCLEAR MATRIX-ASSOCIATED PROTEIN"/>
    <property type="match status" value="1"/>
</dbReference>
<dbReference type="PROSITE" id="PS50294">
    <property type="entry name" value="WD_REPEATS_REGION"/>
    <property type="match status" value="1"/>
</dbReference>
<gene>
    <name evidence="8" type="ORF">CBOVIS_LOCUS610</name>
</gene>
<dbReference type="GO" id="GO:0005634">
    <property type="term" value="C:nucleus"/>
    <property type="evidence" value="ECO:0007669"/>
    <property type="project" value="TreeGrafter"/>
</dbReference>
<accession>A0A8S1EBX2</accession>
<organism evidence="8 9">
    <name type="scientific">Caenorhabditis bovis</name>
    <dbReference type="NCBI Taxonomy" id="2654633"/>
    <lineage>
        <taxon>Eukaryota</taxon>
        <taxon>Metazoa</taxon>
        <taxon>Ecdysozoa</taxon>
        <taxon>Nematoda</taxon>
        <taxon>Chromadorea</taxon>
        <taxon>Rhabditida</taxon>
        <taxon>Rhabditina</taxon>
        <taxon>Rhabditomorpha</taxon>
        <taxon>Rhabditoidea</taxon>
        <taxon>Rhabditidae</taxon>
        <taxon>Peloderinae</taxon>
        <taxon>Caenorhabditis</taxon>
    </lineage>
</organism>
<sequence>MDCYFNPKKQNNKYNRFPHDLYDSLESKHYSIPPAERNEHDGWVTARFSPHRNQENIIYLGDDPGNIGVFNADLICDPHVPIEKKRLHFFSAHYGTIMDIVGVPRKESQIVSISGDSTIRCWDLNQKEDDRKSELFLGHEGSVRAIDFVPDDSNVFVTGSRDGQVKVWDMRVSSCRKKEKEYRPPISSYRCAHPFLLEKNNGTPRSKSKKQITATSVTSVIFVNEHTVASASSSAETGIRLWDIRKSTHNNEASPASILQIPVTKKRQAGFGVTCLSMDRFRSNLFASCTNSIIYEYATTTTDTSPIRAFSGAVIRDYYTQVACSPIGDFFACGSEDNRALIWDLQDQYSYANSWYEPDEALKQRTTLPKWSCGGHESKVLGVGWSVNAKYFMTLDDDGLRIWTGNQKVQPWKCLDNEKSPVKSFNDSSPGLLYEKAARYKLSDQEETMIQIDDMSLTPRRRSNSIQINTPKKRIPKRPLMRSPFKSPSKCSPQAKMSKISSSPPKSILSAVNIPNGEMTPKQKKPKFNPFFSRYPTENLPNFVYDRFVASLIGEKSELEPHQELSKTSRKRIDDWWQKTTKSQENCGVSPRTRLPSVSEFGESVCSRVISEEQRLLSPKKLIVKTATSAVKTTENCQKITPNRRTSRNLLHYFNKKDD</sequence>
<dbReference type="InterPro" id="IPR001680">
    <property type="entry name" value="WD40_rpt"/>
</dbReference>
<dbReference type="Pfam" id="PF00400">
    <property type="entry name" value="WD40"/>
    <property type="match status" value="3"/>
</dbReference>
<evidence type="ECO:0000256" key="6">
    <source>
        <dbReference type="PROSITE-ProRule" id="PRU00221"/>
    </source>
</evidence>
<dbReference type="SMART" id="SM00320">
    <property type="entry name" value="WD40"/>
    <property type="match status" value="5"/>
</dbReference>
<dbReference type="GO" id="GO:0007095">
    <property type="term" value="P:mitotic G2 DNA damage checkpoint signaling"/>
    <property type="evidence" value="ECO:0007669"/>
    <property type="project" value="TreeGrafter"/>
</dbReference>
<keyword evidence="2 6" id="KW-0853">WD repeat</keyword>
<evidence type="ECO:0000256" key="5">
    <source>
        <dbReference type="ARBA" id="ARBA00038344"/>
    </source>
</evidence>
<evidence type="ECO:0000256" key="3">
    <source>
        <dbReference type="ARBA" id="ARBA00022737"/>
    </source>
</evidence>
<dbReference type="Gene3D" id="2.130.10.10">
    <property type="entry name" value="YVTN repeat-like/Quinoprotein amine dehydrogenase"/>
    <property type="match status" value="2"/>
</dbReference>
<evidence type="ECO:0000256" key="4">
    <source>
        <dbReference type="ARBA" id="ARBA00022786"/>
    </source>
</evidence>
<dbReference type="Proteomes" id="UP000494206">
    <property type="component" value="Unassembled WGS sequence"/>
</dbReference>
<dbReference type="EMBL" id="CADEPM010000001">
    <property type="protein sequence ID" value="CAB3397147.1"/>
    <property type="molecule type" value="Genomic_DNA"/>
</dbReference>
<feature type="region of interest" description="Disordered" evidence="7">
    <location>
        <begin position="476"/>
        <end position="507"/>
    </location>
</feature>
<dbReference type="GO" id="GO:0043161">
    <property type="term" value="P:proteasome-mediated ubiquitin-dependent protein catabolic process"/>
    <property type="evidence" value="ECO:0007669"/>
    <property type="project" value="TreeGrafter"/>
</dbReference>
<dbReference type="SUPFAM" id="SSF50978">
    <property type="entry name" value="WD40 repeat-like"/>
    <property type="match status" value="1"/>
</dbReference>
<keyword evidence="4" id="KW-0833">Ubl conjugation pathway</keyword>
<evidence type="ECO:0000313" key="8">
    <source>
        <dbReference type="EMBL" id="CAB3397147.1"/>
    </source>
</evidence>
<dbReference type="InterPro" id="IPR020472">
    <property type="entry name" value="WD40_PAC1"/>
</dbReference>
<dbReference type="OrthoDB" id="2096344at2759"/>
<evidence type="ECO:0000313" key="9">
    <source>
        <dbReference type="Proteomes" id="UP000494206"/>
    </source>
</evidence>
<feature type="repeat" description="WD" evidence="6">
    <location>
        <begin position="136"/>
        <end position="178"/>
    </location>
</feature>
<proteinExistence type="inferred from homology"/>
<keyword evidence="3" id="KW-0677">Repeat</keyword>
<reference evidence="8 9" key="1">
    <citation type="submission" date="2020-04" db="EMBL/GenBank/DDBJ databases">
        <authorList>
            <person name="Laetsch R D."/>
            <person name="Stevens L."/>
            <person name="Kumar S."/>
            <person name="Blaxter L. M."/>
        </authorList>
    </citation>
    <scope>NUCLEOTIDE SEQUENCE [LARGE SCALE GENOMIC DNA]</scope>
</reference>
<protein>
    <submittedName>
        <fullName evidence="8">Uncharacterized protein</fullName>
    </submittedName>
</protein>
<dbReference type="InterPro" id="IPR036322">
    <property type="entry name" value="WD40_repeat_dom_sf"/>
</dbReference>
<dbReference type="PANTHER" id="PTHR22852:SF0">
    <property type="entry name" value="DENTICLELESS PROTEIN HOMOLOG"/>
    <property type="match status" value="1"/>
</dbReference>
<name>A0A8S1EBX2_9PELO</name>
<dbReference type="InterPro" id="IPR051865">
    <property type="entry name" value="WD-repeat_CDT2_adapter"/>
</dbReference>
<feature type="repeat" description="WD" evidence="6">
    <location>
        <begin position="90"/>
        <end position="132"/>
    </location>
</feature>
<dbReference type="AlphaFoldDB" id="A0A8S1EBX2"/>
<evidence type="ECO:0000256" key="1">
    <source>
        <dbReference type="ARBA" id="ARBA00004906"/>
    </source>
</evidence>
<dbReference type="GO" id="GO:0030674">
    <property type="term" value="F:protein-macromolecule adaptor activity"/>
    <property type="evidence" value="ECO:0007669"/>
    <property type="project" value="TreeGrafter"/>
</dbReference>
<dbReference type="InterPro" id="IPR015943">
    <property type="entry name" value="WD40/YVTN_repeat-like_dom_sf"/>
</dbReference>
<comment type="similarity">
    <text evidence="5">Belongs to the WD repeat cdt2 family.</text>
</comment>
<evidence type="ECO:0000256" key="7">
    <source>
        <dbReference type="SAM" id="MobiDB-lite"/>
    </source>
</evidence>
<feature type="compositionally biased region" description="Low complexity" evidence="7">
    <location>
        <begin position="498"/>
        <end position="507"/>
    </location>
</feature>
<dbReference type="PROSITE" id="PS50082">
    <property type="entry name" value="WD_REPEATS_2"/>
    <property type="match status" value="2"/>
</dbReference>
<evidence type="ECO:0000256" key="2">
    <source>
        <dbReference type="ARBA" id="ARBA00022574"/>
    </source>
</evidence>
<keyword evidence="9" id="KW-1185">Reference proteome</keyword>